<dbReference type="SUPFAM" id="SSF53067">
    <property type="entry name" value="Actin-like ATPase domain"/>
    <property type="match status" value="1"/>
</dbReference>
<reference evidence="6" key="2">
    <citation type="submission" date="2025-08" db="UniProtKB">
        <authorList>
            <consortium name="RefSeq"/>
        </authorList>
    </citation>
    <scope>IDENTIFICATION</scope>
</reference>
<dbReference type="GO" id="GO:0005997">
    <property type="term" value="P:xylulose metabolic process"/>
    <property type="evidence" value="ECO:0007669"/>
    <property type="project" value="TreeGrafter"/>
</dbReference>
<keyword evidence="2" id="KW-0808">Transferase</keyword>
<dbReference type="InterPro" id="IPR018484">
    <property type="entry name" value="FGGY_N"/>
</dbReference>
<protein>
    <submittedName>
        <fullName evidence="6">Xylulose kinase 2</fullName>
    </submittedName>
</protein>
<dbReference type="GO" id="GO:0005829">
    <property type="term" value="C:cytosol"/>
    <property type="evidence" value="ECO:0007669"/>
    <property type="project" value="TreeGrafter"/>
</dbReference>
<dbReference type="InterPro" id="IPR043129">
    <property type="entry name" value="ATPase_NBD"/>
</dbReference>
<accession>A0A1U8IZG1</accession>
<dbReference type="AlphaFoldDB" id="A0A1U8IZG1"/>
<reference evidence="5" key="1">
    <citation type="journal article" date="2020" name="Nat. Genet.">
        <title>Genomic diversifications of five Gossypium allopolyploid species and their impact on cotton improvement.</title>
        <authorList>
            <person name="Chen Z.J."/>
            <person name="Sreedasyam A."/>
            <person name="Ando A."/>
            <person name="Song Q."/>
            <person name="De Santiago L.M."/>
            <person name="Hulse-Kemp A.M."/>
            <person name="Ding M."/>
            <person name="Ye W."/>
            <person name="Kirkbride R.C."/>
            <person name="Jenkins J."/>
            <person name="Plott C."/>
            <person name="Lovell J."/>
            <person name="Lin Y.M."/>
            <person name="Vaughn R."/>
            <person name="Liu B."/>
            <person name="Simpson S."/>
            <person name="Scheffler B.E."/>
            <person name="Wen L."/>
            <person name="Saski C.A."/>
            <person name="Grover C.E."/>
            <person name="Hu G."/>
            <person name="Conover J.L."/>
            <person name="Carlson J.W."/>
            <person name="Shu S."/>
            <person name="Boston L.B."/>
            <person name="Williams M."/>
            <person name="Peterson D.G."/>
            <person name="McGee K."/>
            <person name="Jones D.C."/>
            <person name="Wendel J.F."/>
            <person name="Stelly D.M."/>
            <person name="Grimwood J."/>
            <person name="Schmutz J."/>
        </authorList>
    </citation>
    <scope>NUCLEOTIDE SEQUENCE [LARGE SCALE GENOMIC DNA]</scope>
    <source>
        <strain evidence="5">cv. TM-1</strain>
    </source>
</reference>
<sequence>MDCNTTAQCREMKKAVGGTLDLSKITGSRAYERYTGPQIRKIFKTQQETYENTERISLVSSFMACLFSGAYACIDTTDGAGMNLMDIKQRAWSKAALEATAPSLEEKLGKLAPAHAVVGSIASYFVERLEASFLLEVHFY</sequence>
<keyword evidence="3 6" id="KW-0418">Kinase</keyword>
<dbReference type="GO" id="GO:0004856">
    <property type="term" value="F:D-xylulokinase activity"/>
    <property type="evidence" value="ECO:0007669"/>
    <property type="project" value="TreeGrafter"/>
</dbReference>
<organism evidence="5 6">
    <name type="scientific">Gossypium hirsutum</name>
    <name type="common">Upland cotton</name>
    <name type="synonym">Gossypium mexicanum</name>
    <dbReference type="NCBI Taxonomy" id="3635"/>
    <lineage>
        <taxon>Eukaryota</taxon>
        <taxon>Viridiplantae</taxon>
        <taxon>Streptophyta</taxon>
        <taxon>Embryophyta</taxon>
        <taxon>Tracheophyta</taxon>
        <taxon>Spermatophyta</taxon>
        <taxon>Magnoliopsida</taxon>
        <taxon>eudicotyledons</taxon>
        <taxon>Gunneridae</taxon>
        <taxon>Pentapetalae</taxon>
        <taxon>rosids</taxon>
        <taxon>malvids</taxon>
        <taxon>Malvales</taxon>
        <taxon>Malvaceae</taxon>
        <taxon>Malvoideae</taxon>
        <taxon>Gossypium</taxon>
    </lineage>
</organism>
<gene>
    <name evidence="6" type="primary">LOC107901853</name>
</gene>
<evidence type="ECO:0000256" key="3">
    <source>
        <dbReference type="ARBA" id="ARBA00022777"/>
    </source>
</evidence>
<dbReference type="Proteomes" id="UP000818029">
    <property type="component" value="Chromosome D06"/>
</dbReference>
<feature type="domain" description="Carbohydrate kinase FGGY N-terminal" evidence="4">
    <location>
        <begin position="4"/>
        <end position="125"/>
    </location>
</feature>
<dbReference type="OMA" id="LLEVHFY"/>
<name>A0A1U8IZG1_GOSHI</name>
<evidence type="ECO:0000259" key="4">
    <source>
        <dbReference type="Pfam" id="PF00370"/>
    </source>
</evidence>
<dbReference type="Pfam" id="PF00370">
    <property type="entry name" value="FGGY_N"/>
    <property type="match status" value="1"/>
</dbReference>
<dbReference type="STRING" id="3635.A0A1U8IZG1"/>
<evidence type="ECO:0000256" key="2">
    <source>
        <dbReference type="ARBA" id="ARBA00022679"/>
    </source>
</evidence>
<dbReference type="PANTHER" id="PTHR10196">
    <property type="entry name" value="SUGAR KINASE"/>
    <property type="match status" value="1"/>
</dbReference>
<comment type="similarity">
    <text evidence="1">Belongs to the FGGY kinase family.</text>
</comment>
<dbReference type="SMR" id="A0A1U8IZG1"/>
<keyword evidence="5" id="KW-1185">Reference proteome</keyword>
<evidence type="ECO:0000256" key="1">
    <source>
        <dbReference type="ARBA" id="ARBA00009156"/>
    </source>
</evidence>
<dbReference type="GeneID" id="107901853"/>
<dbReference type="PaxDb" id="3635-A0A1U8IZG1"/>
<dbReference type="KEGG" id="ghi:107901853"/>
<dbReference type="PANTHER" id="PTHR10196:SF57">
    <property type="entry name" value="XYLULOSE KINASE"/>
    <property type="match status" value="1"/>
</dbReference>
<dbReference type="RefSeq" id="XP_016683502.1">
    <property type="nucleotide sequence ID" value="XM_016828013.2"/>
</dbReference>
<proteinExistence type="inferred from homology"/>
<dbReference type="Gene3D" id="3.30.420.40">
    <property type="match status" value="1"/>
</dbReference>
<evidence type="ECO:0000313" key="5">
    <source>
        <dbReference type="Proteomes" id="UP000818029"/>
    </source>
</evidence>
<evidence type="ECO:0000313" key="6">
    <source>
        <dbReference type="RefSeq" id="XP_016683502.1"/>
    </source>
</evidence>